<dbReference type="RefSeq" id="WP_066533809.1">
    <property type="nucleotide sequence ID" value="NZ_CP021422.1"/>
</dbReference>
<keyword evidence="3" id="KW-1185">Reference proteome</keyword>
<dbReference type="Proteomes" id="UP000196710">
    <property type="component" value="Chromosome"/>
</dbReference>
<protein>
    <recommendedName>
        <fullName evidence="5">Asp/Glu racemase</fullName>
    </recommendedName>
</protein>
<dbReference type="EMBL" id="CP021422">
    <property type="protein sequence ID" value="ASB40556.1"/>
    <property type="molecule type" value="Genomic_DNA"/>
</dbReference>
<evidence type="ECO:0000313" key="4">
    <source>
        <dbReference type="Proteomes" id="UP000596035"/>
    </source>
</evidence>
<evidence type="ECO:0008006" key="5">
    <source>
        <dbReference type="Google" id="ProtNLM"/>
    </source>
</evidence>
<organism evidence="2 4">
    <name type="scientific">Acutalibacter muris</name>
    <dbReference type="NCBI Taxonomy" id="1796620"/>
    <lineage>
        <taxon>Bacteria</taxon>
        <taxon>Bacillati</taxon>
        <taxon>Bacillota</taxon>
        <taxon>Clostridia</taxon>
        <taxon>Eubacteriales</taxon>
        <taxon>Acutalibacteraceae</taxon>
        <taxon>Acutalibacter</taxon>
    </lineage>
</organism>
<reference evidence="3" key="2">
    <citation type="submission" date="2017-05" db="EMBL/GenBank/DDBJ databases">
        <title>Improved OligoMM genomes.</title>
        <authorList>
            <person name="Garzetti D."/>
        </authorList>
    </citation>
    <scope>NUCLEOTIDE SEQUENCE [LARGE SCALE GENOMIC DNA]</scope>
    <source>
        <strain evidence="3">KB18</strain>
    </source>
</reference>
<reference evidence="1" key="1">
    <citation type="journal article" date="2017" name="Genome Announc.">
        <title>High-Quality Whole-Genome Sequences of the Oligo-Mouse-Microbiota Bacterial Community.</title>
        <authorList>
            <person name="Garzetti D."/>
            <person name="Brugiroux S."/>
            <person name="Bunk B."/>
            <person name="Pukall R."/>
            <person name="McCoy K.D."/>
            <person name="Macpherson A.J."/>
            <person name="Stecher B."/>
        </authorList>
    </citation>
    <scope>NUCLEOTIDE SEQUENCE</scope>
    <source>
        <strain evidence="1">KB18</strain>
    </source>
</reference>
<evidence type="ECO:0000313" key="1">
    <source>
        <dbReference type="EMBL" id="ASB40556.1"/>
    </source>
</evidence>
<dbReference type="Proteomes" id="UP000596035">
    <property type="component" value="Chromosome"/>
</dbReference>
<dbReference type="EMBL" id="CP065321">
    <property type="protein sequence ID" value="QQR29839.1"/>
    <property type="molecule type" value="Genomic_DNA"/>
</dbReference>
<name>A0A1Z2XQ50_9FIRM</name>
<sequence>MKIGIIQTAPNNCAALDKIAKKHPGLEIVHYVDGCLWEHFEAAGNTVNDKVNEILAGDFNKLIDAGCGSIGLLCNQIKGGIEKVQESVALPILVYDDVLARRAVAVTPEGGEIAVAAMNTAALGPTKLAVEFAARQVGKNIEVEPVCVEAAKNCLAETGSTELADQYFERWLRTNQQKYSAFLLPQVPLTRLMPRLRDMATPVFDSMEPFVDELAKM</sequence>
<proteinExistence type="predicted"/>
<gene>
    <name evidence="1" type="ORF">ADH66_07720</name>
    <name evidence="2" type="ORF">I5Q82_17770</name>
</gene>
<accession>A0A1Z2XQ50</accession>
<dbReference type="AlphaFoldDB" id="A0A1Z2XQ50"/>
<reference evidence="2 4" key="3">
    <citation type="submission" date="2020-11" db="EMBL/GenBank/DDBJ databases">
        <title>Closed and high quality bacterial genomes of the OMM12 community.</title>
        <authorList>
            <person name="Marbouty M."/>
            <person name="Lamy-Besnier Q."/>
            <person name="Debarbieux L."/>
            <person name="Koszul R."/>
        </authorList>
    </citation>
    <scope>NUCLEOTIDE SEQUENCE [LARGE SCALE GENOMIC DNA]</scope>
    <source>
        <strain evidence="2 4">KB18</strain>
    </source>
</reference>
<dbReference type="KEGG" id="amur:ADH66_07720"/>
<evidence type="ECO:0000313" key="3">
    <source>
        <dbReference type="Proteomes" id="UP000196710"/>
    </source>
</evidence>
<evidence type="ECO:0000313" key="2">
    <source>
        <dbReference type="EMBL" id="QQR29839.1"/>
    </source>
</evidence>